<gene>
    <name evidence="2" type="ORF">BDD14_2846</name>
</gene>
<sequence length="56" mass="5679">MAVGSRLSVRAFPGEGPAELTIQIPVRSLIWDSGKFGGFKQATLGVLTAYAGGGAA</sequence>
<protein>
    <recommendedName>
        <fullName evidence="1">Biopterin-dependent aromatic amino acid hydroxylase family profile domain-containing protein</fullName>
    </recommendedName>
</protein>
<organism evidence="2 3">
    <name type="scientific">Edaphobacter modestus</name>
    <dbReference type="NCBI Taxonomy" id="388466"/>
    <lineage>
        <taxon>Bacteria</taxon>
        <taxon>Pseudomonadati</taxon>
        <taxon>Acidobacteriota</taxon>
        <taxon>Terriglobia</taxon>
        <taxon>Terriglobales</taxon>
        <taxon>Acidobacteriaceae</taxon>
        <taxon>Edaphobacter</taxon>
    </lineage>
</organism>
<accession>A0A4Q7YUM9</accession>
<dbReference type="EMBL" id="SHKW01000001">
    <property type="protein sequence ID" value="RZU41330.1"/>
    <property type="molecule type" value="Genomic_DNA"/>
</dbReference>
<dbReference type="Proteomes" id="UP000292958">
    <property type="component" value="Unassembled WGS sequence"/>
</dbReference>
<evidence type="ECO:0000259" key="1">
    <source>
        <dbReference type="PROSITE" id="PS51410"/>
    </source>
</evidence>
<feature type="domain" description="Biopterin-dependent aromatic amino acid hydroxylase family profile" evidence="1">
    <location>
        <begin position="1"/>
        <end position="56"/>
    </location>
</feature>
<dbReference type="InterPro" id="IPR019774">
    <property type="entry name" value="Aromatic-AA_hydroxylase_C"/>
</dbReference>
<comment type="caution">
    <text evidence="2">The sequence shown here is derived from an EMBL/GenBank/DDBJ whole genome shotgun (WGS) entry which is preliminary data.</text>
</comment>
<dbReference type="PROSITE" id="PS51410">
    <property type="entry name" value="BH4_AAA_HYDROXYL_2"/>
    <property type="match status" value="1"/>
</dbReference>
<reference evidence="2 3" key="1">
    <citation type="submission" date="2019-02" db="EMBL/GenBank/DDBJ databases">
        <title>Genomic Encyclopedia of Archaeal and Bacterial Type Strains, Phase II (KMG-II): from individual species to whole genera.</title>
        <authorList>
            <person name="Goeker M."/>
        </authorList>
    </citation>
    <scope>NUCLEOTIDE SEQUENCE [LARGE SCALE GENOMIC DNA]</scope>
    <source>
        <strain evidence="2 3">DSM 18101</strain>
    </source>
</reference>
<keyword evidence="3" id="KW-1185">Reference proteome</keyword>
<proteinExistence type="predicted"/>
<dbReference type="AlphaFoldDB" id="A0A4Q7YUM9"/>
<evidence type="ECO:0000313" key="2">
    <source>
        <dbReference type="EMBL" id="RZU41330.1"/>
    </source>
</evidence>
<dbReference type="GO" id="GO:0016714">
    <property type="term" value="F:oxidoreductase activity, acting on paired donors, with incorporation or reduction of molecular oxygen, reduced pteridine as one donor, and incorporation of one atom of oxygen"/>
    <property type="evidence" value="ECO:0007669"/>
    <property type="project" value="InterPro"/>
</dbReference>
<evidence type="ECO:0000313" key="3">
    <source>
        <dbReference type="Proteomes" id="UP000292958"/>
    </source>
</evidence>
<name>A0A4Q7YUM9_9BACT</name>